<evidence type="ECO:0000256" key="1">
    <source>
        <dbReference type="ARBA" id="ARBA00004141"/>
    </source>
</evidence>
<sequence>MLFPLLTTHSPETIGTFIGAPLSILGAILTFWFSKYVSYKTFPFKHYLTMLSFFDFTMGVILFVPGAKFPAFCRIQPLLVAVTWIPPIWASSFLSCGIWFYVVKNWTLKQVSKRLLPIFTFLMIVIEVFEIYVFHYWGQGEKEYTNWCWVGKNKRLLILTLYSPYWFFVIVCLIFAFMLSKFYIQQPEQDLNTKSKIRRWLLFPVLLLLSAIWTSSKRIRQLVNPNADDLGWLDFCQGFFSPLIGFFDFLLFYIFDPMIRREVIENIKNNNESNKDKIMENLIINSSEDISESSSSESELLI</sequence>
<feature type="transmembrane region" description="Helical" evidence="5">
    <location>
        <begin position="46"/>
        <end position="64"/>
    </location>
</feature>
<accession>A0ABQ8XXP2</accession>
<feature type="transmembrane region" description="Helical" evidence="5">
    <location>
        <begin position="200"/>
        <end position="219"/>
    </location>
</feature>
<comment type="caution">
    <text evidence="6">The sequence shown here is derived from an EMBL/GenBank/DDBJ whole genome shotgun (WGS) entry which is preliminary data.</text>
</comment>
<evidence type="ECO:0000313" key="6">
    <source>
        <dbReference type="EMBL" id="KAJ6237105.1"/>
    </source>
</evidence>
<gene>
    <name evidence="6" type="ORF">M0813_03512</name>
</gene>
<evidence type="ECO:0000256" key="4">
    <source>
        <dbReference type="ARBA" id="ARBA00023136"/>
    </source>
</evidence>
<feature type="transmembrane region" description="Helical" evidence="5">
    <location>
        <begin position="239"/>
        <end position="255"/>
    </location>
</feature>
<dbReference type="EMBL" id="JAOAOG010000240">
    <property type="protein sequence ID" value="KAJ6237105.1"/>
    <property type="molecule type" value="Genomic_DNA"/>
</dbReference>
<comment type="subcellular location">
    <subcellularLocation>
        <location evidence="1">Membrane</location>
        <topology evidence="1">Multi-pass membrane protein</topology>
    </subcellularLocation>
</comment>
<keyword evidence="2 5" id="KW-0812">Transmembrane</keyword>
<feature type="transmembrane region" description="Helical" evidence="5">
    <location>
        <begin position="14"/>
        <end position="34"/>
    </location>
</feature>
<keyword evidence="3 5" id="KW-1133">Transmembrane helix</keyword>
<dbReference type="SUPFAM" id="SSF81321">
    <property type="entry name" value="Family A G protein-coupled receptor-like"/>
    <property type="match status" value="1"/>
</dbReference>
<reference evidence="6" key="1">
    <citation type="submission" date="2022-08" db="EMBL/GenBank/DDBJ databases">
        <title>Novel sulfate-reducing endosymbionts in the free-living metamonad Anaeramoeba.</title>
        <authorList>
            <person name="Jerlstrom-Hultqvist J."/>
            <person name="Cepicka I."/>
            <person name="Gallot-Lavallee L."/>
            <person name="Salas-Leiva D."/>
            <person name="Curtis B.A."/>
            <person name="Zahonova K."/>
            <person name="Pipaliya S."/>
            <person name="Dacks J."/>
            <person name="Roger A.J."/>
        </authorList>
    </citation>
    <scope>NUCLEOTIDE SEQUENCE</scope>
    <source>
        <strain evidence="6">Schooner1</strain>
    </source>
</reference>
<feature type="transmembrane region" description="Helical" evidence="5">
    <location>
        <begin position="115"/>
        <end position="137"/>
    </location>
</feature>
<organism evidence="6 7">
    <name type="scientific">Anaeramoeba flamelloides</name>
    <dbReference type="NCBI Taxonomy" id="1746091"/>
    <lineage>
        <taxon>Eukaryota</taxon>
        <taxon>Metamonada</taxon>
        <taxon>Anaeramoebidae</taxon>
        <taxon>Anaeramoeba</taxon>
    </lineage>
</organism>
<evidence type="ECO:0000256" key="3">
    <source>
        <dbReference type="ARBA" id="ARBA00022989"/>
    </source>
</evidence>
<dbReference type="PANTHER" id="PTHR23112:SF0">
    <property type="entry name" value="TRANSMEMBRANE PROTEIN 116"/>
    <property type="match status" value="1"/>
</dbReference>
<dbReference type="Gene3D" id="1.20.1070.10">
    <property type="entry name" value="Rhodopsin 7-helix transmembrane proteins"/>
    <property type="match status" value="1"/>
</dbReference>
<name>A0ABQ8XXP2_9EUKA</name>
<evidence type="ECO:0000256" key="2">
    <source>
        <dbReference type="ARBA" id="ARBA00022692"/>
    </source>
</evidence>
<evidence type="ECO:0000256" key="5">
    <source>
        <dbReference type="SAM" id="Phobius"/>
    </source>
</evidence>
<dbReference type="PANTHER" id="PTHR23112">
    <property type="entry name" value="G PROTEIN-COUPLED RECEPTOR 157-RELATED"/>
    <property type="match status" value="1"/>
</dbReference>
<proteinExistence type="predicted"/>
<keyword evidence="6" id="KW-0675">Receptor</keyword>
<keyword evidence="7" id="KW-1185">Reference proteome</keyword>
<keyword evidence="4 5" id="KW-0472">Membrane</keyword>
<protein>
    <submittedName>
        <fullName evidence="6">G protein-coupled receptor</fullName>
    </submittedName>
</protein>
<dbReference type="Proteomes" id="UP001150062">
    <property type="component" value="Unassembled WGS sequence"/>
</dbReference>
<feature type="transmembrane region" description="Helical" evidence="5">
    <location>
        <begin position="84"/>
        <end position="103"/>
    </location>
</feature>
<feature type="transmembrane region" description="Helical" evidence="5">
    <location>
        <begin position="157"/>
        <end position="179"/>
    </location>
</feature>
<evidence type="ECO:0000313" key="7">
    <source>
        <dbReference type="Proteomes" id="UP001150062"/>
    </source>
</evidence>